<dbReference type="Pfam" id="PF00098">
    <property type="entry name" value="zf-CCHC"/>
    <property type="match status" value="1"/>
</dbReference>
<dbReference type="Pfam" id="PF13976">
    <property type="entry name" value="gag_pre-integrs"/>
    <property type="match status" value="1"/>
</dbReference>
<dbReference type="InterPro" id="IPR057670">
    <property type="entry name" value="SH3_retrovirus"/>
</dbReference>
<dbReference type="GO" id="GO:0015074">
    <property type="term" value="P:DNA integration"/>
    <property type="evidence" value="ECO:0007669"/>
    <property type="project" value="InterPro"/>
</dbReference>
<dbReference type="PROSITE" id="PS50994">
    <property type="entry name" value="INTEGRASE"/>
    <property type="match status" value="1"/>
</dbReference>
<dbReference type="InterPro" id="IPR025724">
    <property type="entry name" value="GAG-pre-integrase_dom"/>
</dbReference>
<dbReference type="EMBL" id="CACRXK020030827">
    <property type="protein sequence ID" value="CAB4042790.1"/>
    <property type="molecule type" value="Genomic_DNA"/>
</dbReference>
<gene>
    <name evidence="3" type="ORF">PACLA_8A023181</name>
</gene>
<dbReference type="GO" id="GO:0008270">
    <property type="term" value="F:zinc ion binding"/>
    <property type="evidence" value="ECO:0007669"/>
    <property type="project" value="InterPro"/>
</dbReference>
<reference evidence="3" key="1">
    <citation type="submission" date="2020-04" db="EMBL/GenBank/DDBJ databases">
        <authorList>
            <person name="Alioto T."/>
            <person name="Alioto T."/>
            <person name="Gomez Garrido J."/>
        </authorList>
    </citation>
    <scope>NUCLEOTIDE SEQUENCE</scope>
    <source>
        <strain evidence="3">A484AB</strain>
    </source>
</reference>
<dbReference type="SUPFAM" id="SSF53098">
    <property type="entry name" value="Ribonuclease H-like"/>
    <property type="match status" value="1"/>
</dbReference>
<keyword evidence="1" id="KW-0645">Protease</keyword>
<evidence type="ECO:0000313" key="4">
    <source>
        <dbReference type="Proteomes" id="UP001152795"/>
    </source>
</evidence>
<dbReference type="AlphaFoldDB" id="A0A7D9M7H1"/>
<dbReference type="PANTHER" id="PTHR42648:SF28">
    <property type="entry name" value="TRANSPOSON-ENCODED PROTEIN WITH RIBONUCLEASE H-LIKE AND RETROVIRUS ZINC FINGER-LIKE DOMAINS"/>
    <property type="match status" value="1"/>
</dbReference>
<dbReference type="GO" id="GO:0003676">
    <property type="term" value="F:nucleic acid binding"/>
    <property type="evidence" value="ECO:0007669"/>
    <property type="project" value="InterPro"/>
</dbReference>
<dbReference type="PANTHER" id="PTHR42648">
    <property type="entry name" value="TRANSPOSASE, PUTATIVE-RELATED"/>
    <property type="match status" value="1"/>
</dbReference>
<accession>A0A7D9M7H1</accession>
<keyword evidence="4" id="KW-1185">Reference proteome</keyword>
<protein>
    <submittedName>
        <fullName evidence="3">Retrovirus-related Pol poly from transposon TNT 1-94</fullName>
    </submittedName>
</protein>
<proteinExistence type="predicted"/>
<evidence type="ECO:0000313" key="3">
    <source>
        <dbReference type="EMBL" id="CAB4042790.1"/>
    </source>
</evidence>
<dbReference type="SUPFAM" id="SSF57756">
    <property type="entry name" value="Retrovirus zinc finger-like domains"/>
    <property type="match status" value="1"/>
</dbReference>
<feature type="region of interest" description="Disordered" evidence="2">
    <location>
        <begin position="81"/>
        <end position="111"/>
    </location>
</feature>
<dbReference type="Proteomes" id="UP001152795">
    <property type="component" value="Unassembled WGS sequence"/>
</dbReference>
<dbReference type="Gene3D" id="4.10.60.10">
    <property type="entry name" value="Zinc finger, CCHC-type"/>
    <property type="match status" value="1"/>
</dbReference>
<dbReference type="PROSITE" id="PS50158">
    <property type="entry name" value="ZF_CCHC"/>
    <property type="match status" value="1"/>
</dbReference>
<dbReference type="InterPro" id="IPR001878">
    <property type="entry name" value="Znf_CCHC"/>
</dbReference>
<dbReference type="GO" id="GO:0008233">
    <property type="term" value="F:peptidase activity"/>
    <property type="evidence" value="ECO:0007669"/>
    <property type="project" value="UniProtKB-KW"/>
</dbReference>
<keyword evidence="1" id="KW-0378">Hydrolase</keyword>
<organism evidence="3 4">
    <name type="scientific">Paramuricea clavata</name>
    <name type="common">Red gorgonian</name>
    <name type="synonym">Violescent sea-whip</name>
    <dbReference type="NCBI Taxonomy" id="317549"/>
    <lineage>
        <taxon>Eukaryota</taxon>
        <taxon>Metazoa</taxon>
        <taxon>Cnidaria</taxon>
        <taxon>Anthozoa</taxon>
        <taxon>Octocorallia</taxon>
        <taxon>Malacalcyonacea</taxon>
        <taxon>Plexauridae</taxon>
        <taxon>Paramuricea</taxon>
    </lineage>
</organism>
<dbReference type="InterPro" id="IPR054722">
    <property type="entry name" value="PolX-like_BBD"/>
</dbReference>
<dbReference type="SMART" id="SM00343">
    <property type="entry name" value="ZnF_C2HC"/>
    <property type="match status" value="2"/>
</dbReference>
<name>A0A7D9M7H1_PARCT</name>
<dbReference type="OrthoDB" id="413361at2759"/>
<evidence type="ECO:0000256" key="2">
    <source>
        <dbReference type="SAM" id="MobiDB-lite"/>
    </source>
</evidence>
<evidence type="ECO:0000256" key="1">
    <source>
        <dbReference type="ARBA" id="ARBA00022670"/>
    </source>
</evidence>
<comment type="caution">
    <text evidence="3">The sequence shown here is derived from an EMBL/GenBank/DDBJ whole genome shotgun (WGS) entry which is preliminary data.</text>
</comment>
<dbReference type="Pfam" id="PF00665">
    <property type="entry name" value="rve"/>
    <property type="match status" value="1"/>
</dbReference>
<dbReference type="InterPro" id="IPR039537">
    <property type="entry name" value="Retrotran_Ty1/copia-like"/>
</dbReference>
<sequence length="576" mass="65622">MRQLSRLQLGEDEKLHEYFVRSQDLMSRLSEAGEKISETLFNALIINGLPDKYEHFVVQESFNPASTLSELRTRLQNYEDSRIQRNQTEDNSSVAMHSSNRQARNKSSTPQTKNCYVCGNPGHSAKQCNKRSSATCSICKKRGHLAKACRSAGKTEKSQGKEPPAVSSYSNCFVSPLQEENNGSEYLNYLIVDTGCTDHIINQNNVFQNLRPCNEKSVGDPKGNLTPVEGIGDVPITVQSKHGKMAEMVLRNVLYVPSYEVSKGDIKGDIGLWHKRLGHLNKVDVERTIGCKNNSKDVCETCAMGKQASKPVQKEVQTKAQKALELVYSDILGPFEVASLNGSKYAVTFIDEYTKYSVVKYMSKKSQVLYKFKEYAAEAGTPQRLRTDNGAEYTAKQFKDYCRDSKIKQEFTVPETPHQNVVAERFNRTLVEMEQCLFIEAKLPELLVSINSNQNRSPFELFTGKAPRRIRLRVFGCTAYVRKRKVNLRKLDSRSVKAKFLGYDDKSIAYILQEFSTKKIIKTCNVLFKEDEIQSFSAKDQKSHFWKVQTLILTMNVQMIKPPRNRLKIKWRKVEK</sequence>
<dbReference type="Pfam" id="PF22936">
    <property type="entry name" value="Pol_BBD"/>
    <property type="match status" value="1"/>
</dbReference>
<dbReference type="GO" id="GO:0006508">
    <property type="term" value="P:proteolysis"/>
    <property type="evidence" value="ECO:0007669"/>
    <property type="project" value="UniProtKB-KW"/>
</dbReference>
<dbReference type="Gene3D" id="3.30.420.10">
    <property type="entry name" value="Ribonuclease H-like superfamily/Ribonuclease H"/>
    <property type="match status" value="1"/>
</dbReference>
<dbReference type="InterPro" id="IPR036875">
    <property type="entry name" value="Znf_CCHC_sf"/>
</dbReference>
<dbReference type="InterPro" id="IPR001584">
    <property type="entry name" value="Integrase_cat-core"/>
</dbReference>
<dbReference type="Pfam" id="PF14223">
    <property type="entry name" value="Retrotran_gag_2"/>
    <property type="match status" value="1"/>
</dbReference>
<dbReference type="Pfam" id="PF25597">
    <property type="entry name" value="SH3_retrovirus"/>
    <property type="match status" value="1"/>
</dbReference>
<feature type="compositionally biased region" description="Polar residues" evidence="2">
    <location>
        <begin position="84"/>
        <end position="111"/>
    </location>
</feature>
<dbReference type="InterPro" id="IPR012337">
    <property type="entry name" value="RNaseH-like_sf"/>
</dbReference>
<dbReference type="InterPro" id="IPR036397">
    <property type="entry name" value="RNaseH_sf"/>
</dbReference>